<evidence type="ECO:0000256" key="1">
    <source>
        <dbReference type="SAM" id="MobiDB-lite"/>
    </source>
</evidence>
<evidence type="ECO:0000313" key="2">
    <source>
        <dbReference type="EMBL" id="KAK2952672.1"/>
    </source>
</evidence>
<dbReference type="Proteomes" id="UP001281761">
    <property type="component" value="Unassembled WGS sequence"/>
</dbReference>
<reference evidence="2 3" key="1">
    <citation type="journal article" date="2022" name="bioRxiv">
        <title>Genomics of Preaxostyla Flagellates Illuminates Evolutionary Transitions and the Path Towards Mitochondrial Loss.</title>
        <authorList>
            <person name="Novak L.V.F."/>
            <person name="Treitli S.C."/>
            <person name="Pyrih J."/>
            <person name="Halakuc P."/>
            <person name="Pipaliya S.V."/>
            <person name="Vacek V."/>
            <person name="Brzon O."/>
            <person name="Soukal P."/>
            <person name="Eme L."/>
            <person name="Dacks J.B."/>
            <person name="Karnkowska A."/>
            <person name="Elias M."/>
            <person name="Hampl V."/>
        </authorList>
    </citation>
    <scope>NUCLEOTIDE SEQUENCE [LARGE SCALE GENOMIC DNA]</scope>
    <source>
        <strain evidence="2">NAU3</strain>
        <tissue evidence="2">Gut</tissue>
    </source>
</reference>
<gene>
    <name evidence="2" type="ORF">BLNAU_12321</name>
</gene>
<proteinExistence type="predicted"/>
<dbReference type="EMBL" id="JARBJD010000100">
    <property type="protein sequence ID" value="KAK2952672.1"/>
    <property type="molecule type" value="Genomic_DNA"/>
</dbReference>
<comment type="caution">
    <text evidence="2">The sequence shown here is derived from an EMBL/GenBank/DDBJ whole genome shotgun (WGS) entry which is preliminary data.</text>
</comment>
<keyword evidence="3" id="KW-1185">Reference proteome</keyword>
<name>A0ABQ9XJR3_9EUKA</name>
<evidence type="ECO:0000313" key="3">
    <source>
        <dbReference type="Proteomes" id="UP001281761"/>
    </source>
</evidence>
<sequence length="178" mass="19443">MFGFHSMIRHISCRSFFRSSIRHFTSTLSSTDSLPTPLTTPDSSRSSFPLSSCFVGGGNAISGCCTSLVHDVACLDPCPQNWLCCGNPIPPAAPARSSPTVLPQYDERGELLVFLDATVDELWFAGGIDDDDFFTLSVNFPPLPASSAWRRCGMTKSGEGSVQIYPITVRLVQFRRVQ</sequence>
<accession>A0ABQ9XJR3</accession>
<organism evidence="2 3">
    <name type="scientific">Blattamonas nauphoetae</name>
    <dbReference type="NCBI Taxonomy" id="2049346"/>
    <lineage>
        <taxon>Eukaryota</taxon>
        <taxon>Metamonada</taxon>
        <taxon>Preaxostyla</taxon>
        <taxon>Oxymonadida</taxon>
        <taxon>Blattamonas</taxon>
    </lineage>
</organism>
<feature type="region of interest" description="Disordered" evidence="1">
    <location>
        <begin position="27"/>
        <end position="47"/>
    </location>
</feature>
<protein>
    <submittedName>
        <fullName evidence="2">Uncharacterized protein</fullName>
    </submittedName>
</protein>